<feature type="region of interest" description="Disordered" evidence="1">
    <location>
        <begin position="47"/>
        <end position="68"/>
    </location>
</feature>
<reference evidence="2" key="1">
    <citation type="journal article" date="2023" name="Science">
        <title>Genome structures resolve the early diversification of teleost fishes.</title>
        <authorList>
            <person name="Parey E."/>
            <person name="Louis A."/>
            <person name="Montfort J."/>
            <person name="Bouchez O."/>
            <person name="Roques C."/>
            <person name="Iampietro C."/>
            <person name="Lluch J."/>
            <person name="Castinel A."/>
            <person name="Donnadieu C."/>
            <person name="Desvignes T."/>
            <person name="Floi Bucao C."/>
            <person name="Jouanno E."/>
            <person name="Wen M."/>
            <person name="Mejri S."/>
            <person name="Dirks R."/>
            <person name="Jansen H."/>
            <person name="Henkel C."/>
            <person name="Chen W.J."/>
            <person name="Zahm M."/>
            <person name="Cabau C."/>
            <person name="Klopp C."/>
            <person name="Thompson A.W."/>
            <person name="Robinson-Rechavi M."/>
            <person name="Braasch I."/>
            <person name="Lecointre G."/>
            <person name="Bobe J."/>
            <person name="Postlethwait J.H."/>
            <person name="Berthelot C."/>
            <person name="Roest Crollius H."/>
            <person name="Guiguen Y."/>
        </authorList>
    </citation>
    <scope>NUCLEOTIDE SEQUENCE</scope>
    <source>
        <strain evidence="2">WJC10195</strain>
    </source>
</reference>
<proteinExistence type="predicted"/>
<evidence type="ECO:0000313" key="3">
    <source>
        <dbReference type="Proteomes" id="UP001152622"/>
    </source>
</evidence>
<dbReference type="Gene3D" id="3.30.40.10">
    <property type="entry name" value="Zinc/RING finger domain, C3HC4 (zinc finger)"/>
    <property type="match status" value="1"/>
</dbReference>
<comment type="caution">
    <text evidence="2">The sequence shown here is derived from an EMBL/GenBank/DDBJ whole genome shotgun (WGS) entry which is preliminary data.</text>
</comment>
<evidence type="ECO:0008006" key="4">
    <source>
        <dbReference type="Google" id="ProtNLM"/>
    </source>
</evidence>
<dbReference type="SUPFAM" id="SSF57903">
    <property type="entry name" value="FYVE/PHD zinc finger"/>
    <property type="match status" value="1"/>
</dbReference>
<protein>
    <recommendedName>
        <fullName evidence="4">Zinc finger PHD-type domain-containing protein</fullName>
    </recommendedName>
</protein>
<feature type="region of interest" description="Disordered" evidence="1">
    <location>
        <begin position="162"/>
        <end position="181"/>
    </location>
</feature>
<keyword evidence="3" id="KW-1185">Reference proteome</keyword>
<dbReference type="AlphaFoldDB" id="A0A9Q1FQS6"/>
<gene>
    <name evidence="2" type="ORF">SKAU_G00130900</name>
</gene>
<dbReference type="OrthoDB" id="8960539at2759"/>
<dbReference type="InterPro" id="IPR013083">
    <property type="entry name" value="Znf_RING/FYVE/PHD"/>
</dbReference>
<accession>A0A9Q1FQS6</accession>
<dbReference type="EMBL" id="JAINUF010000004">
    <property type="protein sequence ID" value="KAJ8364259.1"/>
    <property type="molecule type" value="Genomic_DNA"/>
</dbReference>
<evidence type="ECO:0000313" key="2">
    <source>
        <dbReference type="EMBL" id="KAJ8364259.1"/>
    </source>
</evidence>
<dbReference type="Proteomes" id="UP001152622">
    <property type="component" value="Chromosome 4"/>
</dbReference>
<evidence type="ECO:0000256" key="1">
    <source>
        <dbReference type="SAM" id="MobiDB-lite"/>
    </source>
</evidence>
<feature type="compositionally biased region" description="Basic and acidic residues" evidence="1">
    <location>
        <begin position="1"/>
        <end position="15"/>
    </location>
</feature>
<name>A0A9Q1FQS6_SYNKA</name>
<sequence length="246" mass="27667">MERAYQETSEDHPVDDTVLPTPPTPHRPPLHGVPHHLHPRRLLVQTPQDPQTHPLRDAVQPVMSPPQQQTCQGTLTVAMDANIVTPPPLAQEIEVETQPETAEISFKDLEIEVETQPETAEISFKDLVKIPVKERLTTSGQRAKPPSWNLTSDAHFAYVQKGKEKGPKPNPKKKTQQDPEPCTICQHAYGDKDDPKCIEEWLSCAVCSQWYHETCAEDNGVIDDMQGLLVRRLTGQITKIPNQFCN</sequence>
<feature type="region of interest" description="Disordered" evidence="1">
    <location>
        <begin position="1"/>
        <end position="35"/>
    </location>
</feature>
<dbReference type="InterPro" id="IPR011011">
    <property type="entry name" value="Znf_FYVE_PHD"/>
</dbReference>
<organism evidence="2 3">
    <name type="scientific">Synaphobranchus kaupii</name>
    <name type="common">Kaup's arrowtooth eel</name>
    <dbReference type="NCBI Taxonomy" id="118154"/>
    <lineage>
        <taxon>Eukaryota</taxon>
        <taxon>Metazoa</taxon>
        <taxon>Chordata</taxon>
        <taxon>Craniata</taxon>
        <taxon>Vertebrata</taxon>
        <taxon>Euteleostomi</taxon>
        <taxon>Actinopterygii</taxon>
        <taxon>Neopterygii</taxon>
        <taxon>Teleostei</taxon>
        <taxon>Anguilliformes</taxon>
        <taxon>Synaphobranchidae</taxon>
        <taxon>Synaphobranchus</taxon>
    </lineage>
</organism>